<name>A0ABQ5KZ68_9EUKA</name>
<protein>
    <submittedName>
        <fullName evidence="2">Uncharacterized protein</fullName>
    </submittedName>
</protein>
<gene>
    <name evidence="2" type="ORF">ADUPG1_009843</name>
</gene>
<reference evidence="2" key="1">
    <citation type="submission" date="2022-03" db="EMBL/GenBank/DDBJ databases">
        <title>Draft genome sequence of Aduncisulcus paluster, a free-living microaerophilic Fornicata.</title>
        <authorList>
            <person name="Yuyama I."/>
            <person name="Kume K."/>
            <person name="Tamura T."/>
            <person name="Inagaki Y."/>
            <person name="Hashimoto T."/>
        </authorList>
    </citation>
    <scope>NUCLEOTIDE SEQUENCE</scope>
    <source>
        <strain evidence="2">NY0171</strain>
    </source>
</reference>
<sequence>MNGRNFSLFLGSGILENEWSIGSWKRTSKSIRGKEYYLEPIGYKLGTYDMFEFRGKYPFSHPQMRKRSPIVSITFGKRTVIVCSENGIGVAFSFEIHLSRLRRLCFVNSLPFHRISSVWYDPKSGGFIVCYSNILSTQKGISFWFIPEFSLLEQKVIHGCHVFRECGCITAPGFVEWDELQSFALTFTPIDQKYRVWDTMTFSPLYRMSEDKRVNLRMSNGYLLIQDKRKHNLRYKWRGNETILSMPLRKRLHLTFEDVKEPPACDNGCIMELPPHGARLEIIWTIKMSIWRICTGKRVCHQHIDVEDRLGAIILLEVCCNRLFFKQERGQLKIFDLLGGEETDNTKEQCIASVNIDSSYTKFLFPQGSDIFCLMNTSTCIQVSFRGNILRSFPIVGLNASTPGLIDCCGSLIGFCRREDFICQDLSTIASRSDVIPPESDHSHSVVISDTYCSPFFDSSSSSDSDATGSTLYSEIDEGELV</sequence>
<proteinExistence type="predicted"/>
<accession>A0ABQ5KZ68</accession>
<dbReference type="PANTHER" id="PTHR31789:SF1">
    <property type="entry name" value="OS05G0482600 PROTEIN"/>
    <property type="match status" value="1"/>
</dbReference>
<feature type="region of interest" description="Disordered" evidence="1">
    <location>
        <begin position="459"/>
        <end position="482"/>
    </location>
</feature>
<dbReference type="PANTHER" id="PTHR31789">
    <property type="entry name" value="OS05G0482600 PROTEIN"/>
    <property type="match status" value="1"/>
</dbReference>
<feature type="non-terminal residue" evidence="2">
    <location>
        <position position="482"/>
    </location>
</feature>
<dbReference type="EMBL" id="BQXS01011351">
    <property type="protein sequence ID" value="GKT36973.1"/>
    <property type="molecule type" value="Genomic_DNA"/>
</dbReference>
<dbReference type="InterPro" id="IPR036322">
    <property type="entry name" value="WD40_repeat_dom_sf"/>
</dbReference>
<keyword evidence="3" id="KW-1185">Reference proteome</keyword>
<comment type="caution">
    <text evidence="2">The sequence shown here is derived from an EMBL/GenBank/DDBJ whole genome shotgun (WGS) entry which is preliminary data.</text>
</comment>
<evidence type="ECO:0000256" key="1">
    <source>
        <dbReference type="SAM" id="MobiDB-lite"/>
    </source>
</evidence>
<dbReference type="Proteomes" id="UP001057375">
    <property type="component" value="Unassembled WGS sequence"/>
</dbReference>
<dbReference type="SUPFAM" id="SSF50978">
    <property type="entry name" value="WD40 repeat-like"/>
    <property type="match status" value="1"/>
</dbReference>
<evidence type="ECO:0000313" key="2">
    <source>
        <dbReference type="EMBL" id="GKT36973.1"/>
    </source>
</evidence>
<evidence type="ECO:0000313" key="3">
    <source>
        <dbReference type="Proteomes" id="UP001057375"/>
    </source>
</evidence>
<organism evidence="2 3">
    <name type="scientific">Aduncisulcus paluster</name>
    <dbReference type="NCBI Taxonomy" id="2918883"/>
    <lineage>
        <taxon>Eukaryota</taxon>
        <taxon>Metamonada</taxon>
        <taxon>Carpediemonas-like organisms</taxon>
        <taxon>Aduncisulcus</taxon>
    </lineage>
</organism>